<reference evidence="1" key="1">
    <citation type="submission" date="2021-01" db="EMBL/GenBank/DDBJ databases">
        <title>Chromosome-level genome assembly of a human fungal pathogen reveals clustering of transcriptionally co-regulated genes.</title>
        <authorList>
            <person name="Voorhies M."/>
            <person name="Cohen S."/>
            <person name="Shea T.P."/>
            <person name="Petrus S."/>
            <person name="Munoz J.F."/>
            <person name="Poplawski S."/>
            <person name="Goldman W.E."/>
            <person name="Michael T."/>
            <person name="Cuomo C.A."/>
            <person name="Sil A."/>
            <person name="Beyhan S."/>
        </authorList>
    </citation>
    <scope>NUCLEOTIDE SEQUENCE</scope>
    <source>
        <strain evidence="1">H88</strain>
    </source>
</reference>
<dbReference type="Proteomes" id="UP000663419">
    <property type="component" value="Chromosome 6"/>
</dbReference>
<sequence>MIDTSTMLSFFESLLYPDMPQRKQNYSAPQLRMRWVGVFMQKAKSSLEIKHSQYLFLPEYSVMGDPARIKFSLRIPLANIYLTLVR</sequence>
<dbReference type="AlphaFoldDB" id="A0A8A1LW27"/>
<evidence type="ECO:0000313" key="1">
    <source>
        <dbReference type="EMBL" id="QSS57440.1"/>
    </source>
</evidence>
<organism evidence="1 2">
    <name type="scientific">Ajellomyces capsulatus (strain H88)</name>
    <name type="common">Darling's disease fungus</name>
    <name type="synonym">Histoplasma capsulatum</name>
    <dbReference type="NCBI Taxonomy" id="544711"/>
    <lineage>
        <taxon>Eukaryota</taxon>
        <taxon>Fungi</taxon>
        <taxon>Dikarya</taxon>
        <taxon>Ascomycota</taxon>
        <taxon>Pezizomycotina</taxon>
        <taxon>Eurotiomycetes</taxon>
        <taxon>Eurotiomycetidae</taxon>
        <taxon>Onygenales</taxon>
        <taxon>Ajellomycetaceae</taxon>
        <taxon>Histoplasma</taxon>
    </lineage>
</organism>
<name>A0A8A1LW27_AJEC8</name>
<dbReference type="EMBL" id="CP069107">
    <property type="protein sequence ID" value="QSS57440.1"/>
    <property type="molecule type" value="Genomic_DNA"/>
</dbReference>
<evidence type="ECO:0000313" key="2">
    <source>
        <dbReference type="Proteomes" id="UP000663419"/>
    </source>
</evidence>
<protein>
    <submittedName>
        <fullName evidence="1">Uncharacterized protein</fullName>
    </submittedName>
</protein>
<gene>
    <name evidence="1" type="ORF">I7I53_11622</name>
</gene>
<dbReference type="VEuPathDB" id="FungiDB:I7I53_11622"/>
<proteinExistence type="predicted"/>
<accession>A0A8A1LW27</accession>